<feature type="region of interest" description="Disordered" evidence="1">
    <location>
        <begin position="58"/>
        <end position="82"/>
    </location>
</feature>
<sequence>MTKSSSGLSGSMWANGRPHLPRPWPASPSSVSLSSVASAPASSSVSVSASVSAPPVNNSSLPAYPPAPTSASAPVPTGNRLTPPQAFHRFEQACRRLRWKFLDLQTSYQRATSPEEYGFTRADAERNFKVDFHEFYVWIEQAIVLLLLIFGVSISRTSRPFGGPSSATNYGHAYHHNVLKALEEEGCPVHSALGHGEVNQALWKAKELRNRWKDAAEGRETPPLKMYDLTWIVTTVLGGLEVAYGVAAQHVEPELLMEIEQTQVQAASSTGNGNNETGGGETDDEWEWMVEPMDWEAA</sequence>
<evidence type="ECO:0000313" key="3">
    <source>
        <dbReference type="Proteomes" id="UP000722485"/>
    </source>
</evidence>
<dbReference type="EMBL" id="JAANBB010000084">
    <property type="protein sequence ID" value="KAF7551135.1"/>
    <property type="molecule type" value="Genomic_DNA"/>
</dbReference>
<feature type="region of interest" description="Disordered" evidence="1">
    <location>
        <begin position="1"/>
        <end position="35"/>
    </location>
</feature>
<feature type="region of interest" description="Disordered" evidence="1">
    <location>
        <begin position="263"/>
        <end position="298"/>
    </location>
</feature>
<reference evidence="2" key="1">
    <citation type="submission" date="2020-03" db="EMBL/GenBank/DDBJ databases">
        <title>Draft Genome Sequence of Cylindrodendrum hubeiense.</title>
        <authorList>
            <person name="Buettner E."/>
            <person name="Kellner H."/>
        </authorList>
    </citation>
    <scope>NUCLEOTIDE SEQUENCE</scope>
    <source>
        <strain evidence="2">IHI 201604</strain>
    </source>
</reference>
<name>A0A9P5HCG2_9HYPO</name>
<organism evidence="2 3">
    <name type="scientific">Cylindrodendrum hubeiense</name>
    <dbReference type="NCBI Taxonomy" id="595255"/>
    <lineage>
        <taxon>Eukaryota</taxon>
        <taxon>Fungi</taxon>
        <taxon>Dikarya</taxon>
        <taxon>Ascomycota</taxon>
        <taxon>Pezizomycotina</taxon>
        <taxon>Sordariomycetes</taxon>
        <taxon>Hypocreomycetidae</taxon>
        <taxon>Hypocreales</taxon>
        <taxon>Nectriaceae</taxon>
        <taxon>Cylindrodendrum</taxon>
    </lineage>
</organism>
<dbReference type="OrthoDB" id="3858188at2759"/>
<comment type="caution">
    <text evidence="2">The sequence shown here is derived from an EMBL/GenBank/DDBJ whole genome shotgun (WGS) entry which is preliminary data.</text>
</comment>
<dbReference type="AlphaFoldDB" id="A0A9P5HCG2"/>
<feature type="compositionally biased region" description="Acidic residues" evidence="1">
    <location>
        <begin position="281"/>
        <end position="298"/>
    </location>
</feature>
<evidence type="ECO:0000256" key="1">
    <source>
        <dbReference type="SAM" id="MobiDB-lite"/>
    </source>
</evidence>
<accession>A0A9P5HCG2</accession>
<keyword evidence="3" id="KW-1185">Reference proteome</keyword>
<protein>
    <submittedName>
        <fullName evidence="2">Uncharacterized protein</fullName>
    </submittedName>
</protein>
<gene>
    <name evidence="2" type="ORF">G7Z17_g5249</name>
</gene>
<proteinExistence type="predicted"/>
<evidence type="ECO:0000313" key="2">
    <source>
        <dbReference type="EMBL" id="KAF7551135.1"/>
    </source>
</evidence>
<dbReference type="Proteomes" id="UP000722485">
    <property type="component" value="Unassembled WGS sequence"/>
</dbReference>